<keyword evidence="3" id="KW-1185">Reference proteome</keyword>
<sequence>MLGHYRALARGLKPWRLLLLLAALLTAAGFIWQLLPGNGQGPYLLPTLVSAILFLCLLLLVQFFGTERPAPVSRWRRALAMLWQGLLAALLTLILLSWFFLFLKALSAIIRLHFF</sequence>
<comment type="caution">
    <text evidence="2">The sequence shown here is derived from an EMBL/GenBank/DDBJ whole genome shotgun (WGS) entry which is preliminary data.</text>
</comment>
<feature type="transmembrane region" description="Helical" evidence="1">
    <location>
        <begin position="43"/>
        <end position="65"/>
    </location>
</feature>
<evidence type="ECO:0000256" key="1">
    <source>
        <dbReference type="SAM" id="Phobius"/>
    </source>
</evidence>
<protein>
    <submittedName>
        <fullName evidence="2">Uncharacterized protein</fullName>
    </submittedName>
</protein>
<evidence type="ECO:0000313" key="3">
    <source>
        <dbReference type="Proteomes" id="UP000012046"/>
    </source>
</evidence>
<accession>H3ZJ06</accession>
<dbReference type="RefSeq" id="WP_008951874.1">
    <property type="nucleotide sequence ID" value="NZ_AHTH01000055.1"/>
</dbReference>
<dbReference type="STRING" id="1129374.AJE_16869"/>
<proteinExistence type="predicted"/>
<keyword evidence="1" id="KW-0812">Transmembrane</keyword>
<reference evidence="2 3" key="1">
    <citation type="journal article" date="2012" name="J. Bacteriol.">
        <title>Genome Sequence of Extracellular-Protease-Producing Alishewanella jeotgali Isolated from Traditional Korean Fermented Seafood.</title>
        <authorList>
            <person name="Jung J."/>
            <person name="Chun J."/>
            <person name="Park W."/>
        </authorList>
    </citation>
    <scope>NUCLEOTIDE SEQUENCE [LARGE SCALE GENOMIC DNA]</scope>
    <source>
        <strain evidence="2 3">KCTC 22429</strain>
    </source>
</reference>
<dbReference type="PATRIC" id="fig|1129374.4.peg.3342"/>
<feature type="transmembrane region" description="Helical" evidence="1">
    <location>
        <begin position="86"/>
        <end position="110"/>
    </location>
</feature>
<keyword evidence="1" id="KW-0472">Membrane</keyword>
<organism evidence="2 3">
    <name type="scientific">Alishewanella jeotgali KCTC 22429</name>
    <dbReference type="NCBI Taxonomy" id="1129374"/>
    <lineage>
        <taxon>Bacteria</taxon>
        <taxon>Pseudomonadati</taxon>
        <taxon>Pseudomonadota</taxon>
        <taxon>Gammaproteobacteria</taxon>
        <taxon>Alteromonadales</taxon>
        <taxon>Alteromonadaceae</taxon>
        <taxon>Alishewanella</taxon>
    </lineage>
</organism>
<name>H3ZJ06_9ALTE</name>
<evidence type="ECO:0000313" key="2">
    <source>
        <dbReference type="EMBL" id="EHR39475.1"/>
    </source>
</evidence>
<gene>
    <name evidence="2" type="ORF">AJE_16869</name>
</gene>
<dbReference type="EMBL" id="AHTH01000055">
    <property type="protein sequence ID" value="EHR39475.1"/>
    <property type="molecule type" value="Genomic_DNA"/>
</dbReference>
<keyword evidence="1" id="KW-1133">Transmembrane helix</keyword>
<dbReference type="Proteomes" id="UP000012046">
    <property type="component" value="Unassembled WGS sequence"/>
</dbReference>
<dbReference type="AlphaFoldDB" id="H3ZJ06"/>